<dbReference type="InterPro" id="IPR005135">
    <property type="entry name" value="Endo/exonuclease/phosphatase"/>
</dbReference>
<dbReference type="InterPro" id="IPR036691">
    <property type="entry name" value="Endo/exonu/phosph_ase_sf"/>
</dbReference>
<dbReference type="InterPro" id="IPR043502">
    <property type="entry name" value="DNA/RNA_pol_sf"/>
</dbReference>
<dbReference type="AlphaFoldDB" id="A0A803Q982"/>
<feature type="domain" description="Reverse transcriptase" evidence="2">
    <location>
        <begin position="383"/>
        <end position="779"/>
    </location>
</feature>
<reference evidence="3" key="2">
    <citation type="submission" date="2021-03" db="UniProtKB">
        <authorList>
            <consortium name="EnsemblPlants"/>
        </authorList>
    </citation>
    <scope>IDENTIFICATION</scope>
</reference>
<evidence type="ECO:0000259" key="1">
    <source>
        <dbReference type="PROSITE" id="PS50035"/>
    </source>
</evidence>
<proteinExistence type="predicted"/>
<evidence type="ECO:0000313" key="3">
    <source>
        <dbReference type="EnsemblPlants" id="cds.evm.model.08.1608"/>
    </source>
</evidence>
<dbReference type="PROSITE" id="PS50035">
    <property type="entry name" value="PLD"/>
    <property type="match status" value="1"/>
</dbReference>
<dbReference type="PROSITE" id="PS50878">
    <property type="entry name" value="RT_POL"/>
    <property type="match status" value="1"/>
</dbReference>
<dbReference type="Pfam" id="PF00078">
    <property type="entry name" value="RVT_1"/>
    <property type="match status" value="1"/>
</dbReference>
<dbReference type="GO" id="GO:0003824">
    <property type="term" value="F:catalytic activity"/>
    <property type="evidence" value="ECO:0007669"/>
    <property type="project" value="InterPro"/>
</dbReference>
<name>A0A803Q982_CANSA</name>
<evidence type="ECO:0008006" key="5">
    <source>
        <dbReference type="Google" id="ProtNLM"/>
    </source>
</evidence>
<dbReference type="SUPFAM" id="SSF56219">
    <property type="entry name" value="DNase I-like"/>
    <property type="match status" value="1"/>
</dbReference>
<dbReference type="Proteomes" id="UP000596661">
    <property type="component" value="Chromosome 8"/>
</dbReference>
<evidence type="ECO:0000259" key="2">
    <source>
        <dbReference type="PROSITE" id="PS50878"/>
    </source>
</evidence>
<dbReference type="Pfam" id="PF03372">
    <property type="entry name" value="Exo_endo_phos"/>
    <property type="match status" value="1"/>
</dbReference>
<protein>
    <recommendedName>
        <fullName evidence="5">Reverse transcriptase domain-containing protein</fullName>
    </recommendedName>
</protein>
<dbReference type="EnsemblPlants" id="evm.model.08.1608">
    <property type="protein sequence ID" value="cds.evm.model.08.1608"/>
    <property type="gene ID" value="evm.TU.08.1608"/>
</dbReference>
<dbReference type="InterPro" id="IPR000477">
    <property type="entry name" value="RT_dom"/>
</dbReference>
<dbReference type="SUPFAM" id="SSF56672">
    <property type="entry name" value="DNA/RNA polymerases"/>
    <property type="match status" value="1"/>
</dbReference>
<dbReference type="Gene3D" id="3.60.10.10">
    <property type="entry name" value="Endonuclease/exonuclease/phosphatase"/>
    <property type="match status" value="1"/>
</dbReference>
<dbReference type="InterPro" id="IPR001736">
    <property type="entry name" value="PLipase_D/transphosphatidylase"/>
</dbReference>
<dbReference type="Gramene" id="evm.model.08.1608">
    <property type="protein sequence ID" value="cds.evm.model.08.1608"/>
    <property type="gene ID" value="evm.TU.08.1608"/>
</dbReference>
<dbReference type="EMBL" id="UZAU01000714">
    <property type="status" value="NOT_ANNOTATED_CDS"/>
    <property type="molecule type" value="Genomic_DNA"/>
</dbReference>
<keyword evidence="4" id="KW-1185">Reference proteome</keyword>
<evidence type="ECO:0000313" key="4">
    <source>
        <dbReference type="Proteomes" id="UP000596661"/>
    </source>
</evidence>
<dbReference type="PANTHER" id="PTHR33116">
    <property type="entry name" value="REVERSE TRANSCRIPTASE ZINC-BINDING DOMAIN-CONTAINING PROTEIN-RELATED-RELATED"/>
    <property type="match status" value="1"/>
</dbReference>
<reference evidence="3" key="1">
    <citation type="submission" date="2018-11" db="EMBL/GenBank/DDBJ databases">
        <authorList>
            <person name="Grassa J C."/>
        </authorList>
    </citation>
    <scope>NUCLEOTIDE SEQUENCE [LARGE SCALE GENOMIC DNA]</scope>
</reference>
<sequence>MLVKQVPIWMHLEDLELKYGGQKSLFKIVGQVGKPIMVDRVIRERERLNFPRVLIEVQMNQELPNLLEFEDEYGSACHVGIQYEWKPITCSNCSGLGHKTEDCRNVSKGKRVKEQGQVSITKVHNGFQALADNEELGNGDCEIDAAGPVADAAGTAMDNTRGGEFPLLVMDRIIVWNVRGANNQQKQQLIKQFINNQRAGFVGLLETRVKVHKLGALYLNVFNGWCFSSNIAWHQGGKIVIAWDPNKYVVDILKCTSQLMHVKILVVDGSFETYLTVVYGANDIEGRKLLWADLCGLRTKENWLVMGDFNATLAKEERVGHRVCYHSDTDFIQCVQQCQLEDVKATGCYFTWSNKQQGRDRICSKIDRILANQEWLDKYPNAEAMYLNEGTFDHSPAVLSLHPRWKSGRKLFKYFRMWSSHPKYIEKVSKVWQKEKRGTRMYHLMSKLKELKATFKEINREGFSDVQAQFEQSKADLNDLQDKLQQDPLNADFHEAESNAREKYNTAVKNYLSFLQQKAKALGYKKGTSLLGSQMNNRTKIYNRVILEGPVLDHAQAAMLVSTFTREEVKKAVFEIPGDKAPGPDGYSSFFFQDNWDLVGDDVYNAVTSFLETGKILKEINSTILTMVPKLIMNCVRTPRFSIMFNGSVHGFFEAKRGLRQGDPMSPLLFVIGMEYLSRILKVIAKKEDFQFHERCSELKMNHLAFADDVLLFSNGDFKSVYYLLQGLKLFSQSSGLQPNPQKSAIYCSNMASTEVTRILDASGFIQKQMPFHYLGVPICAKKISKNECSALVEKMTARIRTWRSRNLSFAARVVLINSVLLSIHAYCRMFNSSESMAELACFCYRVTPTAQMDWESKNEQVSEAYLCSVYYWSGVHDLEYTKC</sequence>
<feature type="domain" description="PLD phosphodiesterase" evidence="1">
    <location>
        <begin position="256"/>
        <end position="288"/>
    </location>
</feature>
<accession>A0A803Q982</accession>
<organism evidence="3 4">
    <name type="scientific">Cannabis sativa</name>
    <name type="common">Hemp</name>
    <name type="synonym">Marijuana</name>
    <dbReference type="NCBI Taxonomy" id="3483"/>
    <lineage>
        <taxon>Eukaryota</taxon>
        <taxon>Viridiplantae</taxon>
        <taxon>Streptophyta</taxon>
        <taxon>Embryophyta</taxon>
        <taxon>Tracheophyta</taxon>
        <taxon>Spermatophyta</taxon>
        <taxon>Magnoliopsida</taxon>
        <taxon>eudicotyledons</taxon>
        <taxon>Gunneridae</taxon>
        <taxon>Pentapetalae</taxon>
        <taxon>rosids</taxon>
        <taxon>fabids</taxon>
        <taxon>Rosales</taxon>
        <taxon>Cannabaceae</taxon>
        <taxon>Cannabis</taxon>
    </lineage>
</organism>
<dbReference type="PANTHER" id="PTHR33116:SF84">
    <property type="entry name" value="RNA-DIRECTED DNA POLYMERASE"/>
    <property type="match status" value="1"/>
</dbReference>